<comment type="function">
    <text evidence="10">Participates in the translocation of lipoproteins from the inner membrane to the outer membrane. Only forms a complex with a lipoprotein if the residue after the N-terminal Cys is not an aspartate (The Asp acts as a targeting signal to indicate that the lipoprotein should stay in the inner membrane).</text>
</comment>
<accession>A0A5C8Z8H5</accession>
<evidence type="ECO:0000313" key="12">
    <source>
        <dbReference type="EMBL" id="TXR53461.1"/>
    </source>
</evidence>
<keyword evidence="13" id="KW-1185">Reference proteome</keyword>
<dbReference type="OrthoDB" id="9787361at2"/>
<dbReference type="EMBL" id="VKAD01000001">
    <property type="protein sequence ID" value="TXR53461.1"/>
    <property type="molecule type" value="Genomic_DNA"/>
</dbReference>
<evidence type="ECO:0000256" key="1">
    <source>
        <dbReference type="ARBA" id="ARBA00004418"/>
    </source>
</evidence>
<dbReference type="GO" id="GO:0042953">
    <property type="term" value="P:lipoprotein transport"/>
    <property type="evidence" value="ECO:0007669"/>
    <property type="project" value="InterPro"/>
</dbReference>
<evidence type="ECO:0000256" key="8">
    <source>
        <dbReference type="ARBA" id="ARBA00022927"/>
    </source>
</evidence>
<dbReference type="CDD" id="cd16325">
    <property type="entry name" value="LolA"/>
    <property type="match status" value="1"/>
</dbReference>
<keyword evidence="7 10" id="KW-0574">Periplasm</keyword>
<name>A0A5C8Z8H5_9GAMM</name>
<evidence type="ECO:0000256" key="3">
    <source>
        <dbReference type="ARBA" id="ARBA00011245"/>
    </source>
</evidence>
<keyword evidence="12" id="KW-0449">Lipoprotein</keyword>
<comment type="caution">
    <text evidence="12">The sequence shown here is derived from an EMBL/GenBank/DDBJ whole genome shotgun (WGS) entry which is preliminary data.</text>
</comment>
<keyword evidence="8 10" id="KW-0653">Protein transport</keyword>
<evidence type="ECO:0000256" key="11">
    <source>
        <dbReference type="SAM" id="MobiDB-lite"/>
    </source>
</evidence>
<sequence length="213" mass="24572">MSERMINMRYLAFILSALLLAPWLSANEADKEQLIKSLEQFSTVSALFSQKTYAESSFEPEQLTGYFKVEKPLKFLWMVTAPYEQQVLSDGEMLWVYDPDLEQATYQAVDQQVQHSPAMILSEPRQTLSDQYQVLRVVIDDEQVYQLIPFDEDSVFTEMQMTLNDESIKKIVILDSLGQRTEIEFSQFSANQPIDPSAFQFNPPPGTDLFEQL</sequence>
<protein>
    <recommendedName>
        <fullName evidence="4 10">Outer-membrane lipoprotein carrier protein</fullName>
    </recommendedName>
</protein>
<evidence type="ECO:0000256" key="10">
    <source>
        <dbReference type="HAMAP-Rule" id="MF_00240"/>
    </source>
</evidence>
<dbReference type="HAMAP" id="MF_00240">
    <property type="entry name" value="LolA"/>
    <property type="match status" value="1"/>
</dbReference>
<dbReference type="NCBIfam" id="TIGR00547">
    <property type="entry name" value="lolA"/>
    <property type="match status" value="1"/>
</dbReference>
<keyword evidence="5 10" id="KW-0813">Transport</keyword>
<dbReference type="InterPro" id="IPR018323">
    <property type="entry name" value="OM_lipoprot_carrier_LolA_Pbac"/>
</dbReference>
<feature type="region of interest" description="Disordered" evidence="11">
    <location>
        <begin position="194"/>
        <end position="213"/>
    </location>
</feature>
<dbReference type="InterPro" id="IPR004564">
    <property type="entry name" value="OM_lipoprot_carrier_LolA-like"/>
</dbReference>
<dbReference type="GO" id="GO:0042597">
    <property type="term" value="C:periplasmic space"/>
    <property type="evidence" value="ECO:0007669"/>
    <property type="project" value="UniProtKB-SubCell"/>
</dbReference>
<dbReference type="AlphaFoldDB" id="A0A5C8Z8H5"/>
<organism evidence="12 13">
    <name type="scientific">Reinekea thalattae</name>
    <dbReference type="NCBI Taxonomy" id="2593301"/>
    <lineage>
        <taxon>Bacteria</taxon>
        <taxon>Pseudomonadati</taxon>
        <taxon>Pseudomonadota</taxon>
        <taxon>Gammaproteobacteria</taxon>
        <taxon>Oceanospirillales</taxon>
        <taxon>Saccharospirillaceae</taxon>
        <taxon>Reinekea</taxon>
    </lineage>
</organism>
<comment type="subunit">
    <text evidence="3 10">Monomer.</text>
</comment>
<evidence type="ECO:0000256" key="7">
    <source>
        <dbReference type="ARBA" id="ARBA00022764"/>
    </source>
</evidence>
<dbReference type="Gene3D" id="2.50.20.10">
    <property type="entry name" value="Lipoprotein localisation LolA/LolB/LppX"/>
    <property type="match status" value="1"/>
</dbReference>
<proteinExistence type="inferred from homology"/>
<dbReference type="InterPro" id="IPR029046">
    <property type="entry name" value="LolA/LolB/LppX"/>
</dbReference>
<keyword evidence="6" id="KW-0732">Signal</keyword>
<dbReference type="GO" id="GO:0044874">
    <property type="term" value="P:lipoprotein localization to outer membrane"/>
    <property type="evidence" value="ECO:0007669"/>
    <property type="project" value="UniProtKB-UniRule"/>
</dbReference>
<dbReference type="Proteomes" id="UP000321764">
    <property type="component" value="Unassembled WGS sequence"/>
</dbReference>
<keyword evidence="9 10" id="KW-0143">Chaperone</keyword>
<evidence type="ECO:0000256" key="2">
    <source>
        <dbReference type="ARBA" id="ARBA00007615"/>
    </source>
</evidence>
<evidence type="ECO:0000313" key="13">
    <source>
        <dbReference type="Proteomes" id="UP000321764"/>
    </source>
</evidence>
<dbReference type="PANTHER" id="PTHR35869">
    <property type="entry name" value="OUTER-MEMBRANE LIPOPROTEIN CARRIER PROTEIN"/>
    <property type="match status" value="1"/>
</dbReference>
<dbReference type="Pfam" id="PF03548">
    <property type="entry name" value="LolA"/>
    <property type="match status" value="1"/>
</dbReference>
<dbReference type="PANTHER" id="PTHR35869:SF1">
    <property type="entry name" value="OUTER-MEMBRANE LIPOPROTEIN CARRIER PROTEIN"/>
    <property type="match status" value="1"/>
</dbReference>
<evidence type="ECO:0000256" key="6">
    <source>
        <dbReference type="ARBA" id="ARBA00022729"/>
    </source>
</evidence>
<evidence type="ECO:0000256" key="5">
    <source>
        <dbReference type="ARBA" id="ARBA00022448"/>
    </source>
</evidence>
<comment type="subcellular location">
    <subcellularLocation>
        <location evidence="1 10">Periplasm</location>
    </subcellularLocation>
</comment>
<gene>
    <name evidence="10 12" type="primary">lolA</name>
    <name evidence="12" type="ORF">FME95_02505</name>
</gene>
<comment type="similarity">
    <text evidence="2 10">Belongs to the LolA family.</text>
</comment>
<evidence type="ECO:0000256" key="4">
    <source>
        <dbReference type="ARBA" id="ARBA00014035"/>
    </source>
</evidence>
<dbReference type="SUPFAM" id="SSF89392">
    <property type="entry name" value="Prokaryotic lipoproteins and lipoprotein localization factors"/>
    <property type="match status" value="1"/>
</dbReference>
<evidence type="ECO:0000256" key="9">
    <source>
        <dbReference type="ARBA" id="ARBA00023186"/>
    </source>
</evidence>
<reference evidence="12 13" key="1">
    <citation type="submission" date="2019-07" db="EMBL/GenBank/DDBJ databases">
        <title>Reinekea sp. strain SSH23 genome sequencing and assembly.</title>
        <authorList>
            <person name="Kim I."/>
        </authorList>
    </citation>
    <scope>NUCLEOTIDE SEQUENCE [LARGE SCALE GENOMIC DNA]</scope>
    <source>
        <strain evidence="12 13">SSH23</strain>
    </source>
</reference>